<keyword evidence="2" id="KW-1185">Reference proteome</keyword>
<sequence>MFLDDSVRPNVVMEEVYLSPSVPLLSDGISEFLEHTGVLGRPVLWEQLVVQHFFGIPEVAKEDFLGVEM</sequence>
<dbReference type="AlphaFoldDB" id="A0A016UI78"/>
<evidence type="ECO:0000313" key="1">
    <source>
        <dbReference type="EMBL" id="EYC14566.1"/>
    </source>
</evidence>
<name>A0A016UI78_9BILA</name>
<evidence type="ECO:0000313" key="2">
    <source>
        <dbReference type="Proteomes" id="UP000024635"/>
    </source>
</evidence>
<dbReference type="EMBL" id="JARK01001376">
    <property type="protein sequence ID" value="EYC14566.1"/>
    <property type="molecule type" value="Genomic_DNA"/>
</dbReference>
<protein>
    <submittedName>
        <fullName evidence="1">Uncharacterized protein</fullName>
    </submittedName>
</protein>
<reference evidence="2" key="1">
    <citation type="journal article" date="2015" name="Nat. Genet.">
        <title>The genome and transcriptome of the zoonotic hookworm Ancylostoma ceylanicum identify infection-specific gene families.</title>
        <authorList>
            <person name="Schwarz E.M."/>
            <person name="Hu Y."/>
            <person name="Antoshechkin I."/>
            <person name="Miller M.M."/>
            <person name="Sternberg P.W."/>
            <person name="Aroian R.V."/>
        </authorList>
    </citation>
    <scope>NUCLEOTIDE SEQUENCE</scope>
    <source>
        <strain evidence="2">HY135</strain>
    </source>
</reference>
<gene>
    <name evidence="1" type="primary">Acey_s0040.g281</name>
    <name evidence="1" type="ORF">Y032_0040g281</name>
</gene>
<dbReference type="Proteomes" id="UP000024635">
    <property type="component" value="Unassembled WGS sequence"/>
</dbReference>
<accession>A0A016UI78</accession>
<organism evidence="1 2">
    <name type="scientific">Ancylostoma ceylanicum</name>
    <dbReference type="NCBI Taxonomy" id="53326"/>
    <lineage>
        <taxon>Eukaryota</taxon>
        <taxon>Metazoa</taxon>
        <taxon>Ecdysozoa</taxon>
        <taxon>Nematoda</taxon>
        <taxon>Chromadorea</taxon>
        <taxon>Rhabditida</taxon>
        <taxon>Rhabditina</taxon>
        <taxon>Rhabditomorpha</taxon>
        <taxon>Strongyloidea</taxon>
        <taxon>Ancylostomatidae</taxon>
        <taxon>Ancylostomatinae</taxon>
        <taxon>Ancylostoma</taxon>
    </lineage>
</organism>
<proteinExistence type="predicted"/>
<comment type="caution">
    <text evidence="1">The sequence shown here is derived from an EMBL/GenBank/DDBJ whole genome shotgun (WGS) entry which is preliminary data.</text>
</comment>